<feature type="coiled-coil region" evidence="3">
    <location>
        <begin position="999"/>
        <end position="1043"/>
    </location>
</feature>
<dbReference type="GO" id="GO:0005634">
    <property type="term" value="C:nucleus"/>
    <property type="evidence" value="ECO:0007669"/>
    <property type="project" value="UniProtKB-SubCell"/>
</dbReference>
<dbReference type="PANTHER" id="PTHR43977">
    <property type="entry name" value="STRUCTURAL MAINTENANCE OF CHROMOSOMES PROTEIN 3"/>
    <property type="match status" value="1"/>
</dbReference>
<evidence type="ECO:0000313" key="7">
    <source>
        <dbReference type="Proteomes" id="UP001362899"/>
    </source>
</evidence>
<comment type="subcellular location">
    <subcellularLocation>
        <location evidence="2">Nucleus</location>
    </subcellularLocation>
</comment>
<sequence length="1201" mass="135851">MHISEVRVNNFLSYKVEQKASELSPHVNVVVGRNGSGKSNFFHAIRFVLSGVEQASMEELRYSGPGFNFDNATVDIVFSDAAERFVNLGNEVTITREVVNTNSRYLVNGKQVTKRRIRSILDVAGLALGANNLYIVPQGEVNQLATATDLQRLDKLLAFSGATTFDNRKQEAQEMLERSSHHIRDVDSHLKLIMGNLESFKRDMDKLDEFLVVESKLTGAKYCCLKLQIRKSDLTAELGRKEIDELDSKVGEQVYKSITDLQTQIMEQKVAILKDEGEYDQQLLDCKALKAALDSKLAERALLELTLEEKRNMPDSQSQSRINSAGSDAEPDTLPATQADMDITKEQLDSDQETLSQLKQKLDVANSQIRALKLKQGRFDKLNDEESRIQQEKYVAELQSSLKSAETSSERADNMLVKLNEDLESKVNLLDSARSELVNVSKAYDSSMISERDAREESTALERERNLAYQNSRKAEISSASYIEIAEEQSAGLTFARSSMVSGVKEVLGAVDALNISSEQYFGTVANVLQVEPTVLNAVICIAGARLLYQIVDTSSVGESLVEAVKNSNTRADVTIMALDTLIASKPVPPTTESEVEWASPLSSFITVEPKFQKVVDLLFGKYMLCDTLEHAYDYARKYKVPTVTLEGEVCDPRGSMTGGSLAADSNTNSSSLSRIEQITKYVEFVKKSYSEKHESASFKDMGELATQKILKNSTLLRKLEYERINQSYRKKDCEDKVIEIEDTIQRLHTEIDEIKDQKSRFINDIEVTKSELEFLKNKDNFSGEFTQSDSQQLTQMEQDYQNLYNQFDVLKTRYDANAKKLSRQRKFMQGIRRSFVSMDIDEEDFERPTSAGQSLGNVSFMSSQVNQGSTLENLRDEINEMTEEYERLEKILENKESQLFQMRDELNQQTEECSYLENRARMTFNSKKKLSKKLLAIQAFKEEAERELKKLGTVPEQALSDVQNVDEMSKNEVNSLLSRYSKLQTELDIDLNSFDVVNRKAGEQYSSYERQFEELEQRKAALSREKAELTYAMEQLEAAKQERVDKLMAKLQDIFPEVYRKLSGNSDAGLILHRENETGKYVGIGVRMPNGFTTTQLSGGQKTISALALIFSMQACDPAPFYIFDEIDANLDSSSRLLIAKAIKEMSTTFKSQYICTTFGAELVEIADKCYGVSYHDHQSSVMEIDKQLAKDFVDNREFF</sequence>
<dbReference type="SUPFAM" id="SSF75553">
    <property type="entry name" value="Smc hinge domain"/>
    <property type="match status" value="1"/>
</dbReference>
<dbReference type="Pfam" id="PF06470">
    <property type="entry name" value="SMC_hinge"/>
    <property type="match status" value="1"/>
</dbReference>
<evidence type="ECO:0000256" key="4">
    <source>
        <dbReference type="SAM" id="MobiDB-lite"/>
    </source>
</evidence>
<dbReference type="GO" id="GO:0005524">
    <property type="term" value="F:ATP binding"/>
    <property type="evidence" value="ECO:0007669"/>
    <property type="project" value="InterPro"/>
</dbReference>
<evidence type="ECO:0000313" key="6">
    <source>
        <dbReference type="EMBL" id="GMM49756.1"/>
    </source>
</evidence>
<gene>
    <name evidence="6" type="ORF">DASB73_007140</name>
</gene>
<proteinExistence type="inferred from homology"/>
<dbReference type="EMBL" id="BTGC01000003">
    <property type="protein sequence ID" value="GMM49756.1"/>
    <property type="molecule type" value="Genomic_DNA"/>
</dbReference>
<dbReference type="Gene3D" id="3.30.70.1620">
    <property type="match status" value="1"/>
</dbReference>
<name>A0AAV5RDV7_STABA</name>
<feature type="coiled-coil region" evidence="3">
    <location>
        <begin position="731"/>
        <end position="765"/>
    </location>
</feature>
<dbReference type="Gene3D" id="3.40.50.300">
    <property type="entry name" value="P-loop containing nucleotide triphosphate hydrolases"/>
    <property type="match status" value="2"/>
</dbReference>
<dbReference type="AlphaFoldDB" id="A0AAV5RDV7"/>
<dbReference type="Gene3D" id="1.20.1060.20">
    <property type="match status" value="1"/>
</dbReference>
<dbReference type="InterPro" id="IPR036277">
    <property type="entry name" value="SMC_hinge_sf"/>
</dbReference>
<reference evidence="6 7" key="1">
    <citation type="journal article" date="2023" name="Elife">
        <title>Identification of key yeast species and microbe-microbe interactions impacting larval growth of Drosophila in the wild.</title>
        <authorList>
            <person name="Mure A."/>
            <person name="Sugiura Y."/>
            <person name="Maeda R."/>
            <person name="Honda K."/>
            <person name="Sakurai N."/>
            <person name="Takahashi Y."/>
            <person name="Watada M."/>
            <person name="Katoh T."/>
            <person name="Gotoh A."/>
            <person name="Gotoh Y."/>
            <person name="Taniguchi I."/>
            <person name="Nakamura K."/>
            <person name="Hayashi T."/>
            <person name="Katayama T."/>
            <person name="Uemura T."/>
            <person name="Hattori Y."/>
        </authorList>
    </citation>
    <scope>NUCLEOTIDE SEQUENCE [LARGE SCALE GENOMIC DNA]</scope>
    <source>
        <strain evidence="6 7">SB-73</strain>
    </source>
</reference>
<keyword evidence="2" id="KW-0539">Nucleus</keyword>
<dbReference type="SUPFAM" id="SSF52540">
    <property type="entry name" value="P-loop containing nucleoside triphosphate hydrolases"/>
    <property type="match status" value="2"/>
</dbReference>
<dbReference type="Proteomes" id="UP001362899">
    <property type="component" value="Unassembled WGS sequence"/>
</dbReference>
<feature type="compositionally biased region" description="Polar residues" evidence="4">
    <location>
        <begin position="314"/>
        <end position="326"/>
    </location>
</feature>
<feature type="coiled-coil region" evidence="3">
    <location>
        <begin position="341"/>
        <end position="375"/>
    </location>
</feature>
<dbReference type="InterPro" id="IPR010935">
    <property type="entry name" value="SMC_hinge"/>
</dbReference>
<evidence type="ECO:0000256" key="1">
    <source>
        <dbReference type="ARBA" id="ARBA00023054"/>
    </source>
</evidence>
<organism evidence="6 7">
    <name type="scientific">Starmerella bacillaris</name>
    <name type="common">Yeast</name>
    <name type="synonym">Candida zemplinina</name>
    <dbReference type="NCBI Taxonomy" id="1247836"/>
    <lineage>
        <taxon>Eukaryota</taxon>
        <taxon>Fungi</taxon>
        <taxon>Dikarya</taxon>
        <taxon>Ascomycota</taxon>
        <taxon>Saccharomycotina</taxon>
        <taxon>Dipodascomycetes</taxon>
        <taxon>Dipodascales</taxon>
        <taxon>Trichomonascaceae</taxon>
        <taxon>Starmerella</taxon>
    </lineage>
</organism>
<protein>
    <recommendedName>
        <fullName evidence="2">Structural maintenance of chromosomes protein</fullName>
    </recommendedName>
</protein>
<dbReference type="GO" id="GO:0005694">
    <property type="term" value="C:chromosome"/>
    <property type="evidence" value="ECO:0007669"/>
    <property type="project" value="InterPro"/>
</dbReference>
<evidence type="ECO:0000256" key="3">
    <source>
        <dbReference type="SAM" id="Coils"/>
    </source>
</evidence>
<dbReference type="PIRSF" id="PIRSF005719">
    <property type="entry name" value="SMC"/>
    <property type="match status" value="1"/>
</dbReference>
<dbReference type="SMART" id="SM00968">
    <property type="entry name" value="SMC_hinge"/>
    <property type="match status" value="1"/>
</dbReference>
<dbReference type="GO" id="GO:0016887">
    <property type="term" value="F:ATP hydrolysis activity"/>
    <property type="evidence" value="ECO:0007669"/>
    <property type="project" value="InterPro"/>
</dbReference>
<dbReference type="InterPro" id="IPR024704">
    <property type="entry name" value="SMC"/>
</dbReference>
<dbReference type="GO" id="GO:0051276">
    <property type="term" value="P:chromosome organization"/>
    <property type="evidence" value="ECO:0007669"/>
    <property type="project" value="InterPro"/>
</dbReference>
<dbReference type="Pfam" id="PF02463">
    <property type="entry name" value="SMC_N"/>
    <property type="match status" value="1"/>
</dbReference>
<dbReference type="InterPro" id="IPR003395">
    <property type="entry name" value="RecF/RecN/SMC_N"/>
</dbReference>
<feature type="domain" description="SMC hinge" evidence="5">
    <location>
        <begin position="519"/>
        <end position="636"/>
    </location>
</feature>
<feature type="region of interest" description="Disordered" evidence="4">
    <location>
        <begin position="309"/>
        <end position="335"/>
    </location>
</feature>
<feature type="coiled-coil region" evidence="3">
    <location>
        <begin position="865"/>
        <end position="948"/>
    </location>
</feature>
<accession>A0AAV5RDV7</accession>
<evidence type="ECO:0000259" key="5">
    <source>
        <dbReference type="SMART" id="SM00968"/>
    </source>
</evidence>
<keyword evidence="7" id="KW-1185">Reference proteome</keyword>
<feature type="coiled-coil region" evidence="3">
    <location>
        <begin position="402"/>
        <end position="436"/>
    </location>
</feature>
<dbReference type="InterPro" id="IPR027417">
    <property type="entry name" value="P-loop_NTPase"/>
</dbReference>
<evidence type="ECO:0000256" key="2">
    <source>
        <dbReference type="PIRNR" id="PIRNR005719"/>
    </source>
</evidence>
<dbReference type="GO" id="GO:0007059">
    <property type="term" value="P:chromosome segregation"/>
    <property type="evidence" value="ECO:0007669"/>
    <property type="project" value="UniProtKB-ARBA"/>
</dbReference>
<comment type="similarity">
    <text evidence="2">Belongs to the SMC family.</text>
</comment>
<comment type="caution">
    <text evidence="6">The sequence shown here is derived from an EMBL/GenBank/DDBJ whole genome shotgun (WGS) entry which is preliminary data.</text>
</comment>
<keyword evidence="1 3" id="KW-0175">Coiled coil</keyword>